<dbReference type="CDD" id="cd04301">
    <property type="entry name" value="NAT_SF"/>
    <property type="match status" value="1"/>
</dbReference>
<dbReference type="EMBL" id="RCVM01000018">
    <property type="protein sequence ID" value="RLY02127.1"/>
    <property type="molecule type" value="Genomic_DNA"/>
</dbReference>
<evidence type="ECO:0000313" key="2">
    <source>
        <dbReference type="EMBL" id="RLY02127.1"/>
    </source>
</evidence>
<proteinExistence type="predicted"/>
<dbReference type="PROSITE" id="PS51186">
    <property type="entry name" value="GNAT"/>
    <property type="match status" value="1"/>
</dbReference>
<dbReference type="SUPFAM" id="SSF55729">
    <property type="entry name" value="Acyl-CoA N-acyltransferases (Nat)"/>
    <property type="match status" value="1"/>
</dbReference>
<comment type="caution">
    <text evidence="2">The sequence shown here is derived from an EMBL/GenBank/DDBJ whole genome shotgun (WGS) entry which is preliminary data.</text>
</comment>
<accession>A0A3L9DQ08</accession>
<dbReference type="Pfam" id="PF13508">
    <property type="entry name" value="Acetyltransf_7"/>
    <property type="match status" value="1"/>
</dbReference>
<dbReference type="OrthoDB" id="9783470at2"/>
<keyword evidence="2" id="KW-0808">Transferase</keyword>
<feature type="domain" description="N-acetyltransferase" evidence="1">
    <location>
        <begin position="1"/>
        <end position="133"/>
    </location>
</feature>
<dbReference type="InterPro" id="IPR016181">
    <property type="entry name" value="Acyl_CoA_acyltransferase"/>
</dbReference>
<reference evidence="2 3" key="1">
    <citation type="submission" date="2018-10" db="EMBL/GenBank/DDBJ databases">
        <title>Streptococcus hillyeri sp. nov., isolated from equine tracheal sample.</title>
        <authorList>
            <person name="Macfadyen A.C."/>
            <person name="Waller A."/>
            <person name="Paterson G.K."/>
        </authorList>
    </citation>
    <scope>NUCLEOTIDE SEQUENCE [LARGE SCALE GENOMIC DNA]</scope>
    <source>
        <strain evidence="2 3">28462</strain>
    </source>
</reference>
<dbReference type="Proteomes" id="UP000279194">
    <property type="component" value="Unassembled WGS sequence"/>
</dbReference>
<protein>
    <submittedName>
        <fullName evidence="2">N-acetyltransferase</fullName>
    </submittedName>
</protein>
<dbReference type="InterPro" id="IPR000182">
    <property type="entry name" value="GNAT_dom"/>
</dbReference>
<evidence type="ECO:0000313" key="3">
    <source>
        <dbReference type="Proteomes" id="UP000279194"/>
    </source>
</evidence>
<evidence type="ECO:0000259" key="1">
    <source>
        <dbReference type="PROSITE" id="PS51186"/>
    </source>
</evidence>
<name>A0A3L9DQ08_9STRE</name>
<keyword evidence="3" id="KW-1185">Reference proteome</keyword>
<organism evidence="2 3">
    <name type="scientific">Streptococcus hillyeri</name>
    <dbReference type="NCBI Taxonomy" id="2282420"/>
    <lineage>
        <taxon>Bacteria</taxon>
        <taxon>Bacillati</taxon>
        <taxon>Bacillota</taxon>
        <taxon>Bacilli</taxon>
        <taxon>Lactobacillales</taxon>
        <taxon>Streptococcaceae</taxon>
        <taxon>Streptococcus</taxon>
    </lineage>
</organism>
<dbReference type="RefSeq" id="WP_121836115.1">
    <property type="nucleotide sequence ID" value="NZ_RCVM01000018.1"/>
</dbReference>
<dbReference type="GO" id="GO:0016747">
    <property type="term" value="F:acyltransferase activity, transferring groups other than amino-acyl groups"/>
    <property type="evidence" value="ECO:0007669"/>
    <property type="project" value="InterPro"/>
</dbReference>
<sequence length="133" mass="15269">MFDDLPEWFGIPESTKEYIDTAGNQICLLAKDSQDYIGFMSLIETSEGFEIDCMGVLKSYQNQGIGSLMMDTLKEFARQKEKTALLVKTLSEAYPSSEYAKTRAFYEKMGFIKSRYLDIWGEELPCLEMSCQF</sequence>
<gene>
    <name evidence="2" type="ORF">EAF07_08390</name>
</gene>
<dbReference type="Gene3D" id="3.40.630.30">
    <property type="match status" value="1"/>
</dbReference>
<dbReference type="AlphaFoldDB" id="A0A3L9DQ08"/>